<dbReference type="SUPFAM" id="SSF46894">
    <property type="entry name" value="C-terminal effector domain of the bipartite response regulators"/>
    <property type="match status" value="1"/>
</dbReference>
<feature type="modified residue" description="4-aspartylphosphate" evidence="8">
    <location>
        <position position="51"/>
    </location>
</feature>
<organism evidence="12 13">
    <name type="scientific">Photobacterium aquae</name>
    <dbReference type="NCBI Taxonomy" id="1195763"/>
    <lineage>
        <taxon>Bacteria</taxon>
        <taxon>Pseudomonadati</taxon>
        <taxon>Pseudomonadota</taxon>
        <taxon>Gammaproteobacteria</taxon>
        <taxon>Vibrionales</taxon>
        <taxon>Vibrionaceae</taxon>
        <taxon>Photobacterium</taxon>
    </lineage>
</organism>
<dbReference type="GO" id="GO:0000976">
    <property type="term" value="F:transcription cis-regulatory region binding"/>
    <property type="evidence" value="ECO:0007669"/>
    <property type="project" value="TreeGrafter"/>
</dbReference>
<dbReference type="SMART" id="SM00448">
    <property type="entry name" value="REC"/>
    <property type="match status" value="1"/>
</dbReference>
<dbReference type="EMBL" id="LDOT01000034">
    <property type="protein sequence ID" value="KLV03323.1"/>
    <property type="molecule type" value="Genomic_DNA"/>
</dbReference>
<dbReference type="InterPro" id="IPR039420">
    <property type="entry name" value="WalR-like"/>
</dbReference>
<dbReference type="OrthoDB" id="9802426at2"/>
<evidence type="ECO:0000256" key="1">
    <source>
        <dbReference type="ARBA" id="ARBA00013332"/>
    </source>
</evidence>
<dbReference type="Gene3D" id="3.40.50.2300">
    <property type="match status" value="1"/>
</dbReference>
<protein>
    <recommendedName>
        <fullName evidence="1">Phosphate regulon transcriptional regulatory protein PhoB</fullName>
    </recommendedName>
</protein>
<evidence type="ECO:0000256" key="6">
    <source>
        <dbReference type="ARBA" id="ARBA00023163"/>
    </source>
</evidence>
<dbReference type="SMART" id="SM00862">
    <property type="entry name" value="Trans_reg_C"/>
    <property type="match status" value="1"/>
</dbReference>
<evidence type="ECO:0000259" key="10">
    <source>
        <dbReference type="PROSITE" id="PS50110"/>
    </source>
</evidence>
<proteinExistence type="predicted"/>
<evidence type="ECO:0000313" key="12">
    <source>
        <dbReference type="EMBL" id="KLV03323.1"/>
    </source>
</evidence>
<dbReference type="GO" id="GO:0005829">
    <property type="term" value="C:cytosol"/>
    <property type="evidence" value="ECO:0007669"/>
    <property type="project" value="TreeGrafter"/>
</dbReference>
<keyword evidence="6" id="KW-0804">Transcription</keyword>
<evidence type="ECO:0000313" key="13">
    <source>
        <dbReference type="Proteomes" id="UP000036097"/>
    </source>
</evidence>
<feature type="domain" description="Response regulatory" evidence="10">
    <location>
        <begin position="4"/>
        <end position="115"/>
    </location>
</feature>
<dbReference type="PROSITE" id="PS51755">
    <property type="entry name" value="OMPR_PHOB"/>
    <property type="match status" value="1"/>
</dbReference>
<keyword evidence="5 9" id="KW-0238">DNA-binding</keyword>
<sequence length="220" mass="24618">MNQTLLLVEDDRNLADGLLESLKEAGYHCLYADCASKVADLWSGADLVILDRQLPEGDSLSYLSQWLDIKHVPVILLTAMVSISDKVTGLESGAKDYLTKPFAEEELLARVRLHLRDGAPEKVAANIVKVGGIQIDLDSREVRNGDESVVLTRTEFELLVFLAKHAGRVFTRDELLDQVWGYNHYPTTRTVDTHILQLRQKLSGIEIETLRGVGYRMKSA</sequence>
<evidence type="ECO:0000256" key="5">
    <source>
        <dbReference type="ARBA" id="ARBA00023125"/>
    </source>
</evidence>
<dbReference type="STRING" id="1195763.ABT56_19540"/>
<evidence type="ECO:0000256" key="4">
    <source>
        <dbReference type="ARBA" id="ARBA00023015"/>
    </source>
</evidence>
<dbReference type="GO" id="GO:0000156">
    <property type="term" value="F:phosphorelay response regulator activity"/>
    <property type="evidence" value="ECO:0007669"/>
    <property type="project" value="TreeGrafter"/>
</dbReference>
<dbReference type="InterPro" id="IPR001789">
    <property type="entry name" value="Sig_transdc_resp-reg_receiver"/>
</dbReference>
<keyword evidence="4" id="KW-0805">Transcription regulation</keyword>
<dbReference type="Gene3D" id="1.10.10.10">
    <property type="entry name" value="Winged helix-like DNA-binding domain superfamily/Winged helix DNA-binding domain"/>
    <property type="match status" value="1"/>
</dbReference>
<dbReference type="GO" id="GO:0032993">
    <property type="term" value="C:protein-DNA complex"/>
    <property type="evidence" value="ECO:0007669"/>
    <property type="project" value="TreeGrafter"/>
</dbReference>
<keyword evidence="3" id="KW-0902">Two-component regulatory system</keyword>
<dbReference type="AlphaFoldDB" id="A0A0J1GUC5"/>
<dbReference type="PATRIC" id="fig|1195763.3.peg.4183"/>
<dbReference type="FunFam" id="1.10.10.10:FF:000018">
    <property type="entry name" value="DNA-binding response regulator ResD"/>
    <property type="match status" value="1"/>
</dbReference>
<dbReference type="InterPro" id="IPR001867">
    <property type="entry name" value="OmpR/PhoB-type_DNA-bd"/>
</dbReference>
<evidence type="ECO:0000256" key="8">
    <source>
        <dbReference type="PROSITE-ProRule" id="PRU00169"/>
    </source>
</evidence>
<evidence type="ECO:0000256" key="7">
    <source>
        <dbReference type="ARBA" id="ARBA00024735"/>
    </source>
</evidence>
<dbReference type="Proteomes" id="UP000036097">
    <property type="component" value="Unassembled WGS sequence"/>
</dbReference>
<dbReference type="InterPro" id="IPR036388">
    <property type="entry name" value="WH-like_DNA-bd_sf"/>
</dbReference>
<gene>
    <name evidence="12" type="ORF">ABT56_19540</name>
</gene>
<evidence type="ECO:0000259" key="11">
    <source>
        <dbReference type="PROSITE" id="PS51755"/>
    </source>
</evidence>
<dbReference type="Pfam" id="PF00072">
    <property type="entry name" value="Response_reg"/>
    <property type="match status" value="1"/>
</dbReference>
<evidence type="ECO:0000256" key="2">
    <source>
        <dbReference type="ARBA" id="ARBA00022553"/>
    </source>
</evidence>
<comment type="function">
    <text evidence="7">This protein is a positive regulator for the phosphate regulon. Transcription of this operon is positively regulated by PhoB and PhoR when phosphate is limited.</text>
</comment>
<reference evidence="12 13" key="1">
    <citation type="submission" date="2015-05" db="EMBL/GenBank/DDBJ databases">
        <title>Photobacterium galathea sp. nov.</title>
        <authorList>
            <person name="Machado H."/>
            <person name="Gram L."/>
        </authorList>
    </citation>
    <scope>NUCLEOTIDE SEQUENCE [LARGE SCALE GENOMIC DNA]</scope>
    <source>
        <strain evidence="12 13">CGMCC 1.12159</strain>
    </source>
</reference>
<dbReference type="InterPro" id="IPR016032">
    <property type="entry name" value="Sig_transdc_resp-reg_C-effctor"/>
</dbReference>
<feature type="domain" description="OmpR/PhoB-type" evidence="11">
    <location>
        <begin position="125"/>
        <end position="219"/>
    </location>
</feature>
<evidence type="ECO:0000256" key="3">
    <source>
        <dbReference type="ARBA" id="ARBA00023012"/>
    </source>
</evidence>
<keyword evidence="13" id="KW-1185">Reference proteome</keyword>
<dbReference type="InterPro" id="IPR011006">
    <property type="entry name" value="CheY-like_superfamily"/>
</dbReference>
<dbReference type="SUPFAM" id="SSF52172">
    <property type="entry name" value="CheY-like"/>
    <property type="match status" value="1"/>
</dbReference>
<dbReference type="PROSITE" id="PS50110">
    <property type="entry name" value="RESPONSE_REGULATORY"/>
    <property type="match status" value="1"/>
</dbReference>
<evidence type="ECO:0000256" key="9">
    <source>
        <dbReference type="PROSITE-ProRule" id="PRU01091"/>
    </source>
</evidence>
<name>A0A0J1GUC5_9GAMM</name>
<accession>A0A0J1GUC5</accession>
<feature type="DNA-binding region" description="OmpR/PhoB-type" evidence="9">
    <location>
        <begin position="125"/>
        <end position="219"/>
    </location>
</feature>
<dbReference type="CDD" id="cd00383">
    <property type="entry name" value="trans_reg_C"/>
    <property type="match status" value="1"/>
</dbReference>
<dbReference type="Pfam" id="PF00486">
    <property type="entry name" value="Trans_reg_C"/>
    <property type="match status" value="1"/>
</dbReference>
<comment type="caution">
    <text evidence="12">The sequence shown here is derived from an EMBL/GenBank/DDBJ whole genome shotgun (WGS) entry which is preliminary data.</text>
</comment>
<dbReference type="RefSeq" id="WP_047880592.1">
    <property type="nucleotide sequence ID" value="NZ_LDOT01000034.1"/>
</dbReference>
<keyword evidence="2 8" id="KW-0597">Phosphoprotein</keyword>
<dbReference type="PANTHER" id="PTHR48111">
    <property type="entry name" value="REGULATOR OF RPOS"/>
    <property type="match status" value="1"/>
</dbReference>
<dbReference type="Gene3D" id="6.10.250.690">
    <property type="match status" value="1"/>
</dbReference>
<dbReference type="PANTHER" id="PTHR48111:SF21">
    <property type="entry name" value="DNA-BINDING DUAL MASTER TRANSCRIPTIONAL REGULATOR RPAA"/>
    <property type="match status" value="1"/>
</dbReference>
<dbReference type="GO" id="GO:0006355">
    <property type="term" value="P:regulation of DNA-templated transcription"/>
    <property type="evidence" value="ECO:0007669"/>
    <property type="project" value="InterPro"/>
</dbReference>